<organism evidence="1 2">
    <name type="scientific">Muribacter muris</name>
    <dbReference type="NCBI Taxonomy" id="67855"/>
    <lineage>
        <taxon>Bacteria</taxon>
        <taxon>Pseudomonadati</taxon>
        <taxon>Pseudomonadota</taxon>
        <taxon>Gammaproteobacteria</taxon>
        <taxon>Pasteurellales</taxon>
        <taxon>Pasteurellaceae</taxon>
        <taxon>Muribacter</taxon>
    </lineage>
</organism>
<dbReference type="EMBL" id="JWIZ01000034">
    <property type="protein sequence ID" value="KMK51460.1"/>
    <property type="molecule type" value="Genomic_DNA"/>
</dbReference>
<comment type="caution">
    <text evidence="1">The sequence shown here is derived from an EMBL/GenBank/DDBJ whole genome shotgun (WGS) entry which is preliminary data.</text>
</comment>
<name>A0A0J5P6R9_9PAST</name>
<accession>A0A0J5P6R9</accession>
<dbReference type="RefSeq" id="WP_047976938.1">
    <property type="nucleotide sequence ID" value="NZ_JWIZ01000034.1"/>
</dbReference>
<keyword evidence="2" id="KW-1185">Reference proteome</keyword>
<dbReference type="AlphaFoldDB" id="A0A0J5P6R9"/>
<gene>
    <name evidence="1" type="ORF">RO21_06245</name>
</gene>
<proteinExistence type="predicted"/>
<sequence length="173" mass="20440">MKLFQLSERSHDGEYKFYTTENLVSFMDKKCQGFASDITIKLTLYEGKSKKERSKRSDFNVSTSLPYFFVNEEIKAEMERIKINAEFILVDTNDNRRFYLVYPLNNISIIKFKNKDDLLKMVLDGNFSFIKDIDLEGVYLFKDPNLLTEAFFTEEFVNLFKDKFKGGLFEELT</sequence>
<dbReference type="PATRIC" id="fig|67855.3.peg.1240"/>
<protein>
    <submittedName>
        <fullName evidence="1">Uncharacterized protein</fullName>
    </submittedName>
</protein>
<dbReference type="Proteomes" id="UP000036270">
    <property type="component" value="Unassembled WGS sequence"/>
</dbReference>
<reference evidence="1 2" key="1">
    <citation type="submission" date="2014-12" db="EMBL/GenBank/DDBJ databases">
        <title>Reclassification of Actinobacillus muris as Muribacter muris.</title>
        <authorList>
            <person name="Christensen H."/>
            <person name="Nicklas W."/>
            <person name="Bisgaard M."/>
        </authorList>
    </citation>
    <scope>NUCLEOTIDE SEQUENCE [LARGE SCALE GENOMIC DNA]</scope>
    <source>
        <strain evidence="1 2">Ackerman80-443D</strain>
    </source>
</reference>
<evidence type="ECO:0000313" key="1">
    <source>
        <dbReference type="EMBL" id="KMK51460.1"/>
    </source>
</evidence>
<evidence type="ECO:0000313" key="2">
    <source>
        <dbReference type="Proteomes" id="UP000036270"/>
    </source>
</evidence>